<dbReference type="InterPro" id="IPR037257">
    <property type="entry name" value="T2SS_E_N_sf"/>
</dbReference>
<dbReference type="EMBL" id="VLLN01000005">
    <property type="protein sequence ID" value="TWJ26381.1"/>
    <property type="molecule type" value="Genomic_DNA"/>
</dbReference>
<dbReference type="InterPro" id="IPR011006">
    <property type="entry name" value="CheY-like_superfamily"/>
</dbReference>
<dbReference type="PANTHER" id="PTHR36304:SF4">
    <property type="entry name" value="DUF4388 DOMAIN-CONTAINING PROTEIN"/>
    <property type="match status" value="1"/>
</dbReference>
<sequence length="559" mass="61128">MSLVGSLEELGLGEILQIVSLSRNSGILTLQSKGREGTIVFRFGQVIRATSSNFRRFLGDVLVERGVLDGPTLRNALAIQKEEGYRAPIGSILIREFQVSAERIEEVVREQIEQVVYSLFAWQEGNFAFDLQESVEAVDGIRMDPVQFMLEQGLDTKFLAMEAARILDEQSVTGDRGTGEGGDGQPKHAVDIAFDPMQESTEVSVAESTIRPAAASGTIVLVDDDEGTREFLTTMFRELSFEVSAYAGSEDTLIAVDTLYRQGARPLVMVDLIMPCMDGSGILGGLELLELIHHHFPDLRVMVMSDYHNSDAERQVLGMGIDFILKPRRSDLDDPSAREEFGGRFRELLARAKPGATGTGQVNLGDELRMEMGEIFSPVSAMPVRSTGITLLRGMLEELNDPALGGGIILLVLRFASEFMNRAVIFRPKGGEIVGLGQFGIDDDATIADRKIRNLRIPKEEASIFSTIFVGPGSVKMSPGESCRDSQLFAELGGPPVELFLGPILSGGEVVAILYGDNFPEQRSIGDTDSLEIFLSQAGIAMGKALMESRLKEKRPEER</sequence>
<dbReference type="PANTHER" id="PTHR36304">
    <property type="entry name" value="DOMAIN GTPASE-ACTIVATING PROTEIN, PUTATIVE-RELATED-RELATED"/>
    <property type="match status" value="1"/>
</dbReference>
<dbReference type="GO" id="GO:0000160">
    <property type="term" value="P:phosphorelay signal transduction system"/>
    <property type="evidence" value="ECO:0007669"/>
    <property type="project" value="InterPro"/>
</dbReference>
<dbReference type="AlphaFoldDB" id="A0A562W8Q5"/>
<gene>
    <name evidence="3" type="ORF">JN12_01087</name>
</gene>
<comment type="caution">
    <text evidence="3">The sequence shown here is derived from an EMBL/GenBank/DDBJ whole genome shotgun (WGS) entry which is preliminary data.</text>
</comment>
<dbReference type="InterPro" id="IPR001789">
    <property type="entry name" value="Sig_transdc_resp-reg_receiver"/>
</dbReference>
<dbReference type="SUPFAM" id="SSF160246">
    <property type="entry name" value="EspE N-terminal domain-like"/>
    <property type="match status" value="1"/>
</dbReference>
<evidence type="ECO:0000313" key="3">
    <source>
        <dbReference type="EMBL" id="TWJ26381.1"/>
    </source>
</evidence>
<protein>
    <submittedName>
        <fullName evidence="3">Response regulator receiver domain-containing protein</fullName>
    </submittedName>
</protein>
<dbReference type="Proteomes" id="UP000319449">
    <property type="component" value="Unassembled WGS sequence"/>
</dbReference>
<name>A0A562W8Q5_9BACT</name>
<feature type="modified residue" description="4-aspartylphosphate" evidence="1">
    <location>
        <position position="271"/>
    </location>
</feature>
<dbReference type="RefSeq" id="WP_145019393.1">
    <property type="nucleotide sequence ID" value="NZ_VLLN01000005.1"/>
</dbReference>
<dbReference type="SMART" id="SM00448">
    <property type="entry name" value="REC"/>
    <property type="match status" value="1"/>
</dbReference>
<keyword evidence="4" id="KW-1185">Reference proteome</keyword>
<evidence type="ECO:0000256" key="1">
    <source>
        <dbReference type="PROSITE-ProRule" id="PRU00169"/>
    </source>
</evidence>
<dbReference type="Gene3D" id="3.40.50.2300">
    <property type="match status" value="1"/>
</dbReference>
<reference evidence="3 4" key="1">
    <citation type="submission" date="2019-07" db="EMBL/GenBank/DDBJ databases">
        <title>Genomic Encyclopedia of Archaeal and Bacterial Type Strains, Phase II (KMG-II): from individual species to whole genera.</title>
        <authorList>
            <person name="Goeker M."/>
        </authorList>
    </citation>
    <scope>NUCLEOTIDE SEQUENCE [LARGE SCALE GENOMIC DNA]</scope>
    <source>
        <strain evidence="3 4">ATCC BAA-1139</strain>
    </source>
</reference>
<dbReference type="PROSITE" id="PS50110">
    <property type="entry name" value="RESPONSE_REGULATORY"/>
    <property type="match status" value="1"/>
</dbReference>
<dbReference type="Pfam" id="PF14332">
    <property type="entry name" value="DUF4388"/>
    <property type="match status" value="1"/>
</dbReference>
<dbReference type="OrthoDB" id="9812510at2"/>
<dbReference type="Pfam" id="PF00072">
    <property type="entry name" value="Response_reg"/>
    <property type="match status" value="1"/>
</dbReference>
<dbReference type="CDD" id="cd00156">
    <property type="entry name" value="REC"/>
    <property type="match status" value="1"/>
</dbReference>
<evidence type="ECO:0000259" key="2">
    <source>
        <dbReference type="PROSITE" id="PS50110"/>
    </source>
</evidence>
<feature type="domain" description="Response regulatory" evidence="2">
    <location>
        <begin position="218"/>
        <end position="341"/>
    </location>
</feature>
<accession>A0A562W8Q5</accession>
<keyword evidence="1" id="KW-0597">Phosphoprotein</keyword>
<proteinExistence type="predicted"/>
<organism evidence="3 4">
    <name type="scientific">Geobacter argillaceus</name>
    <dbReference type="NCBI Taxonomy" id="345631"/>
    <lineage>
        <taxon>Bacteria</taxon>
        <taxon>Pseudomonadati</taxon>
        <taxon>Thermodesulfobacteriota</taxon>
        <taxon>Desulfuromonadia</taxon>
        <taxon>Geobacterales</taxon>
        <taxon>Geobacteraceae</taxon>
        <taxon>Geobacter</taxon>
    </lineage>
</organism>
<evidence type="ECO:0000313" key="4">
    <source>
        <dbReference type="Proteomes" id="UP000319449"/>
    </source>
</evidence>
<dbReference type="SUPFAM" id="SSF52172">
    <property type="entry name" value="CheY-like"/>
    <property type="match status" value="1"/>
</dbReference>
<dbReference type="InterPro" id="IPR025497">
    <property type="entry name" value="PatA-like_N"/>
</dbReference>